<protein>
    <recommendedName>
        <fullName evidence="2">Nucleotide modification associated domain-containing protein</fullName>
    </recommendedName>
</protein>
<evidence type="ECO:0000256" key="1">
    <source>
        <dbReference type="SAM" id="MobiDB-lite"/>
    </source>
</evidence>
<feature type="domain" description="Nucleotide modification associated" evidence="2">
    <location>
        <begin position="2"/>
        <end position="261"/>
    </location>
</feature>
<evidence type="ECO:0000313" key="4">
    <source>
        <dbReference type="Proteomes" id="UP000640333"/>
    </source>
</evidence>
<dbReference type="RefSeq" id="WP_193953045.1">
    <property type="nucleotide sequence ID" value="NZ_JADEYS010000008.1"/>
</dbReference>
<dbReference type="AlphaFoldDB" id="A0A8J7JYD6"/>
<dbReference type="Proteomes" id="UP000640333">
    <property type="component" value="Unassembled WGS sequence"/>
</dbReference>
<comment type="caution">
    <text evidence="3">The sequence shown here is derived from an EMBL/GenBank/DDBJ whole genome shotgun (WGS) entry which is preliminary data.</text>
</comment>
<proteinExistence type="predicted"/>
<dbReference type="Pfam" id="PF18754">
    <property type="entry name" value="Nmad3"/>
    <property type="match status" value="1"/>
</dbReference>
<evidence type="ECO:0000313" key="3">
    <source>
        <dbReference type="EMBL" id="MBE9397488.1"/>
    </source>
</evidence>
<accession>A0A8J7JYD6</accession>
<reference evidence="3" key="1">
    <citation type="submission" date="2020-10" db="EMBL/GenBank/DDBJ databases">
        <title>Bacterium isolated from coastal waters sediment.</title>
        <authorList>
            <person name="Chen R.-J."/>
            <person name="Lu D.-C."/>
            <person name="Zhu K.-L."/>
            <person name="Du Z.-J."/>
        </authorList>
    </citation>
    <scope>NUCLEOTIDE SEQUENCE</scope>
    <source>
        <strain evidence="3">N1Y112</strain>
    </source>
</reference>
<organism evidence="3 4">
    <name type="scientific">Pontibacterium sinense</name>
    <dbReference type="NCBI Taxonomy" id="2781979"/>
    <lineage>
        <taxon>Bacteria</taxon>
        <taxon>Pseudomonadati</taxon>
        <taxon>Pseudomonadota</taxon>
        <taxon>Gammaproteobacteria</taxon>
        <taxon>Oceanospirillales</taxon>
        <taxon>Oceanospirillaceae</taxon>
        <taxon>Pontibacterium</taxon>
    </lineage>
</organism>
<evidence type="ECO:0000259" key="2">
    <source>
        <dbReference type="Pfam" id="PF18754"/>
    </source>
</evidence>
<gene>
    <name evidence="3" type="ORF">IOQ59_09475</name>
</gene>
<sequence>MKLILSRKGTDSSAGGLPSPILPDGRLLSLPIPQDDATTQYSHLIAGKQSLSSLIKQLGGKQWRSGCHLDPDIDPSLIVDTESWLPAFGQFGSAQRHLEHEGVGVGDLFLFFGWYRQTERVKGRMQFVKGAPDIHLIHGWMQVGEIIHPSPEVLEQYPLLANHPHMQKDYAFNTLYLPSPQLSIAGEVLQHAGYGMFPAYDEQLQLTTPGENRTQWTLPDVFYPDDFADGLSYHRQPWRWNRREHDVQLKAAARGQEFVLDLDKQPAVNDWLSQLFLSIERR</sequence>
<feature type="region of interest" description="Disordered" evidence="1">
    <location>
        <begin position="1"/>
        <end position="20"/>
    </location>
</feature>
<dbReference type="InterPro" id="IPR041135">
    <property type="entry name" value="Nmad3"/>
</dbReference>
<name>A0A8J7JYD6_9GAMM</name>
<dbReference type="EMBL" id="JADEYS010000008">
    <property type="protein sequence ID" value="MBE9397488.1"/>
    <property type="molecule type" value="Genomic_DNA"/>
</dbReference>
<keyword evidence="4" id="KW-1185">Reference proteome</keyword>